<dbReference type="NCBIfam" id="TIGR00079">
    <property type="entry name" value="pept_deformyl"/>
    <property type="match status" value="1"/>
</dbReference>
<dbReference type="EMBL" id="NFKM01000005">
    <property type="protein sequence ID" value="OUP61222.1"/>
    <property type="molecule type" value="Genomic_DNA"/>
</dbReference>
<comment type="similarity">
    <text evidence="1 6">Belongs to the polypeptide deformylase family.</text>
</comment>
<accession>A0A1Y4M3H1</accession>
<dbReference type="GO" id="GO:0006412">
    <property type="term" value="P:translation"/>
    <property type="evidence" value="ECO:0007669"/>
    <property type="project" value="UniProtKB-UniRule"/>
</dbReference>
<feature type="binding site" evidence="6">
    <location>
        <position position="111"/>
    </location>
    <ligand>
        <name>Fe cation</name>
        <dbReference type="ChEBI" id="CHEBI:24875"/>
    </ligand>
</feature>
<dbReference type="PANTHER" id="PTHR10458">
    <property type="entry name" value="PEPTIDE DEFORMYLASE"/>
    <property type="match status" value="1"/>
</dbReference>
<dbReference type="InterPro" id="IPR036821">
    <property type="entry name" value="Peptide_deformylase_sf"/>
</dbReference>
<feature type="active site" evidence="6">
    <location>
        <position position="156"/>
    </location>
</feature>
<comment type="caution">
    <text evidence="7">The sequence shown here is derived from an EMBL/GenBank/DDBJ whole genome shotgun (WGS) entry which is preliminary data.</text>
</comment>
<evidence type="ECO:0000313" key="8">
    <source>
        <dbReference type="Proteomes" id="UP000195447"/>
    </source>
</evidence>
<evidence type="ECO:0000313" key="7">
    <source>
        <dbReference type="EMBL" id="OUP61222.1"/>
    </source>
</evidence>
<name>A0A1Y4M3H1_9FIRM</name>
<feature type="binding site" evidence="6">
    <location>
        <position position="159"/>
    </location>
    <ligand>
        <name>Fe cation</name>
        <dbReference type="ChEBI" id="CHEBI:24875"/>
    </ligand>
</feature>
<protein>
    <recommendedName>
        <fullName evidence="6">Peptide deformylase</fullName>
        <shortName evidence="6">PDF</shortName>
        <ecNumber evidence="6">3.5.1.88</ecNumber>
    </recommendedName>
    <alternativeName>
        <fullName evidence="6">Polypeptide deformylase</fullName>
    </alternativeName>
</protein>
<proteinExistence type="inferred from homology"/>
<dbReference type="PRINTS" id="PR01576">
    <property type="entry name" value="PDEFORMYLASE"/>
</dbReference>
<dbReference type="PIRSF" id="PIRSF004749">
    <property type="entry name" value="Pep_def"/>
    <property type="match status" value="1"/>
</dbReference>
<comment type="catalytic activity">
    <reaction evidence="6">
        <text>N-terminal N-formyl-L-methionyl-[peptide] + H2O = N-terminal L-methionyl-[peptide] + formate</text>
        <dbReference type="Rhea" id="RHEA:24420"/>
        <dbReference type="Rhea" id="RHEA-COMP:10639"/>
        <dbReference type="Rhea" id="RHEA-COMP:10640"/>
        <dbReference type="ChEBI" id="CHEBI:15377"/>
        <dbReference type="ChEBI" id="CHEBI:15740"/>
        <dbReference type="ChEBI" id="CHEBI:49298"/>
        <dbReference type="ChEBI" id="CHEBI:64731"/>
        <dbReference type="EC" id="3.5.1.88"/>
    </reaction>
</comment>
<dbReference type="InterPro" id="IPR023635">
    <property type="entry name" value="Peptide_deformylase"/>
</dbReference>
<evidence type="ECO:0000256" key="6">
    <source>
        <dbReference type="HAMAP-Rule" id="MF_00163"/>
    </source>
</evidence>
<dbReference type="Gene3D" id="3.90.45.10">
    <property type="entry name" value="Peptide deformylase"/>
    <property type="match status" value="1"/>
</dbReference>
<evidence type="ECO:0000256" key="1">
    <source>
        <dbReference type="ARBA" id="ARBA00010759"/>
    </source>
</evidence>
<evidence type="ECO:0000256" key="5">
    <source>
        <dbReference type="ARBA" id="ARBA00023004"/>
    </source>
</evidence>
<feature type="binding site" evidence="6">
    <location>
        <position position="155"/>
    </location>
    <ligand>
        <name>Fe cation</name>
        <dbReference type="ChEBI" id="CHEBI:24875"/>
    </ligand>
</feature>
<dbReference type="Pfam" id="PF01327">
    <property type="entry name" value="Pep_deformylase"/>
    <property type="match status" value="1"/>
</dbReference>
<keyword evidence="8" id="KW-1185">Reference proteome</keyword>
<dbReference type="CDD" id="cd00487">
    <property type="entry name" value="Pep_deformylase"/>
    <property type="match status" value="1"/>
</dbReference>
<evidence type="ECO:0000256" key="3">
    <source>
        <dbReference type="ARBA" id="ARBA00022801"/>
    </source>
</evidence>
<dbReference type="Proteomes" id="UP000195447">
    <property type="component" value="Unassembled WGS sequence"/>
</dbReference>
<reference evidence="8" key="1">
    <citation type="submission" date="2017-04" db="EMBL/GenBank/DDBJ databases">
        <title>Function of individual gut microbiota members based on whole genome sequencing of pure cultures obtained from chicken caecum.</title>
        <authorList>
            <person name="Medvecky M."/>
            <person name="Cejkova D."/>
            <person name="Polansky O."/>
            <person name="Karasova D."/>
            <person name="Kubasova T."/>
            <person name="Cizek A."/>
            <person name="Rychlik I."/>
        </authorList>
    </citation>
    <scope>NUCLEOTIDE SEQUENCE [LARGE SCALE GENOMIC DNA]</scope>
    <source>
        <strain evidence="8">An178</strain>
    </source>
</reference>
<keyword evidence="3 6" id="KW-0378">Hydrolase</keyword>
<comment type="function">
    <text evidence="6">Removes the formyl group from the N-terminal Met of newly synthesized proteins. Requires at least a dipeptide for an efficient rate of reaction. N-terminal L-methionine is a prerequisite for activity but the enzyme has broad specificity at other positions.</text>
</comment>
<dbReference type="EC" id="3.5.1.88" evidence="6"/>
<comment type="cofactor">
    <cofactor evidence="6">
        <name>Fe(2+)</name>
        <dbReference type="ChEBI" id="CHEBI:29033"/>
    </cofactor>
    <text evidence="6">Binds 1 Fe(2+) ion.</text>
</comment>
<evidence type="ECO:0000256" key="2">
    <source>
        <dbReference type="ARBA" id="ARBA00022723"/>
    </source>
</evidence>
<dbReference type="GO" id="GO:0046872">
    <property type="term" value="F:metal ion binding"/>
    <property type="evidence" value="ECO:0007669"/>
    <property type="project" value="UniProtKB-KW"/>
</dbReference>
<dbReference type="FunFam" id="3.90.45.10:FF:000002">
    <property type="entry name" value="Peptide deformylase"/>
    <property type="match status" value="1"/>
</dbReference>
<dbReference type="GO" id="GO:0042586">
    <property type="term" value="F:peptide deformylase activity"/>
    <property type="evidence" value="ECO:0007669"/>
    <property type="project" value="UniProtKB-UniRule"/>
</dbReference>
<keyword evidence="5 6" id="KW-0408">Iron</keyword>
<sequence>MKITCENIILDTDPRIRQKSEKVELPLNQKDKELLEALLEYVRNSTDEEIAERDNLEPAVGIAAIQVGVPKKLIAVVVPDEEGNVQEVALANPKIISESVQNAYLDNGEGCLSVKEVHEGHVFRHARIKVRGYDLIKDDNVTISAEGYFAIALQHEIDHLSGILFYDRIDKNDPWKEDELAEVI</sequence>
<dbReference type="SUPFAM" id="SSF56420">
    <property type="entry name" value="Peptide deformylase"/>
    <property type="match status" value="1"/>
</dbReference>
<evidence type="ECO:0000256" key="4">
    <source>
        <dbReference type="ARBA" id="ARBA00022917"/>
    </source>
</evidence>
<dbReference type="HAMAP" id="MF_00163">
    <property type="entry name" value="Pep_deformylase"/>
    <property type="match status" value="1"/>
</dbReference>
<dbReference type="AlphaFoldDB" id="A0A1Y4M3H1"/>
<dbReference type="RefSeq" id="WP_087158407.1">
    <property type="nucleotide sequence ID" value="NZ_NFKM01000005.1"/>
</dbReference>
<dbReference type="PANTHER" id="PTHR10458:SF8">
    <property type="entry name" value="PEPTIDE DEFORMYLASE 2"/>
    <property type="match status" value="1"/>
</dbReference>
<gene>
    <name evidence="6" type="primary">def</name>
    <name evidence="7" type="ORF">B5F14_03815</name>
</gene>
<keyword evidence="2 6" id="KW-0479">Metal-binding</keyword>
<organism evidence="7 8">
    <name type="scientific">Faecalitalea cylindroides</name>
    <dbReference type="NCBI Taxonomy" id="39483"/>
    <lineage>
        <taxon>Bacteria</taxon>
        <taxon>Bacillati</taxon>
        <taxon>Bacillota</taxon>
        <taxon>Erysipelotrichia</taxon>
        <taxon>Erysipelotrichales</taxon>
        <taxon>Erysipelotrichaceae</taxon>
        <taxon>Faecalitalea</taxon>
    </lineage>
</organism>
<keyword evidence="4 6" id="KW-0648">Protein biosynthesis</keyword>